<gene>
    <name evidence="1" type="ORF">DHETER_LOCUS245</name>
</gene>
<protein>
    <submittedName>
        <fullName evidence="1">1001_t:CDS:1</fullName>
    </submittedName>
</protein>
<reference evidence="1" key="1">
    <citation type="submission" date="2021-06" db="EMBL/GenBank/DDBJ databases">
        <authorList>
            <person name="Kallberg Y."/>
            <person name="Tangrot J."/>
            <person name="Rosling A."/>
        </authorList>
    </citation>
    <scope>NUCLEOTIDE SEQUENCE</scope>
    <source>
        <strain evidence="1">IL203A</strain>
    </source>
</reference>
<comment type="caution">
    <text evidence="1">The sequence shown here is derived from an EMBL/GenBank/DDBJ whole genome shotgun (WGS) entry which is preliminary data.</text>
</comment>
<accession>A0ACA9JXA9</accession>
<keyword evidence="2" id="KW-1185">Reference proteome</keyword>
<dbReference type="Proteomes" id="UP000789702">
    <property type="component" value="Unassembled WGS sequence"/>
</dbReference>
<dbReference type="EMBL" id="CAJVPU010000106">
    <property type="protein sequence ID" value="CAG8440861.1"/>
    <property type="molecule type" value="Genomic_DNA"/>
</dbReference>
<proteinExistence type="predicted"/>
<organism evidence="1 2">
    <name type="scientific">Dentiscutata heterogama</name>
    <dbReference type="NCBI Taxonomy" id="1316150"/>
    <lineage>
        <taxon>Eukaryota</taxon>
        <taxon>Fungi</taxon>
        <taxon>Fungi incertae sedis</taxon>
        <taxon>Mucoromycota</taxon>
        <taxon>Glomeromycotina</taxon>
        <taxon>Glomeromycetes</taxon>
        <taxon>Diversisporales</taxon>
        <taxon>Gigasporaceae</taxon>
        <taxon>Dentiscutata</taxon>
    </lineage>
</organism>
<evidence type="ECO:0000313" key="2">
    <source>
        <dbReference type="Proteomes" id="UP000789702"/>
    </source>
</evidence>
<evidence type="ECO:0000313" key="1">
    <source>
        <dbReference type="EMBL" id="CAG8440861.1"/>
    </source>
</evidence>
<sequence>MPTKKKKGKQGPLGDPNKRHHYIPQFILRTFAIDNYDRKFVMSPNYQLQALPYKNNKNQLCLQTYNRMDNQLGISLIKDTYEYEYMYIDLNNENAMHVEKELSVLEGKASKVIRDIIEKSQSESQIVLFRKDLSELRKFLFIMDYRKPHRCSQFNREKFDHPTWLRVQEFIRSCNLQNAREVWLQNITQILKTPHKEVKDNPLIFEIDRDNYKQRMVDSFLVIWQAGENDEFLMTNNGFGTFEGVSGEIAEGLPFQFPYHLFYIISPKLVLVLCHISFRKGLEFDKHILYNEMGFRRSIFENAPHPHATPNYVSKINASHCSDTLYSDMPYDLAMKSIGLRRHDDDTFTFPFAKITSATVHLVNSIILNETNEQDLVVSFNSPSYLYKTIVKYHAKQHIGFTQNFSNLKKKLFTTLNRTHEDLCLRKNIQVNRS</sequence>
<name>A0ACA9JXA9_9GLOM</name>